<dbReference type="EMBL" id="MTYI01000187">
    <property type="protein sequence ID" value="PNP49540.1"/>
    <property type="molecule type" value="Genomic_DNA"/>
</dbReference>
<reference evidence="2 3" key="1">
    <citation type="submission" date="2017-02" db="EMBL/GenBank/DDBJ databases">
        <title>Genomes of Trichoderma spp. with biocontrol activity.</title>
        <authorList>
            <person name="Gardiner D."/>
            <person name="Kazan K."/>
            <person name="Vos C."/>
            <person name="Harvey P."/>
        </authorList>
    </citation>
    <scope>NUCLEOTIDE SEQUENCE [LARGE SCALE GENOMIC DNA]</scope>
    <source>
        <strain evidence="2 3">Tr1</strain>
    </source>
</reference>
<sequence>MAIDFERASLLEPPRPPLAQTVANERKRKPEETAPKDLAASSRRRRKARPAQGPRRTL</sequence>
<dbReference type="Proteomes" id="UP000236290">
    <property type="component" value="Unassembled WGS sequence"/>
</dbReference>
<gene>
    <name evidence="2" type="ORF">THARTR1_09862</name>
</gene>
<dbReference type="OrthoDB" id="8905873at2759"/>
<dbReference type="AlphaFoldDB" id="A0A2K0TVI3"/>
<feature type="compositionally biased region" description="Basic and acidic residues" evidence="1">
    <location>
        <begin position="24"/>
        <end position="35"/>
    </location>
</feature>
<name>A0A2K0TVI3_TRIHA</name>
<evidence type="ECO:0000313" key="3">
    <source>
        <dbReference type="Proteomes" id="UP000236290"/>
    </source>
</evidence>
<accession>A0A2K0TVI3</accession>
<feature type="region of interest" description="Disordered" evidence="1">
    <location>
        <begin position="1"/>
        <end position="58"/>
    </location>
</feature>
<comment type="caution">
    <text evidence="2">The sequence shown here is derived from an EMBL/GenBank/DDBJ whole genome shotgun (WGS) entry which is preliminary data.</text>
</comment>
<proteinExistence type="predicted"/>
<organism evidence="2 3">
    <name type="scientific">Trichoderma harzianum</name>
    <name type="common">Hypocrea lixii</name>
    <dbReference type="NCBI Taxonomy" id="5544"/>
    <lineage>
        <taxon>Eukaryota</taxon>
        <taxon>Fungi</taxon>
        <taxon>Dikarya</taxon>
        <taxon>Ascomycota</taxon>
        <taxon>Pezizomycotina</taxon>
        <taxon>Sordariomycetes</taxon>
        <taxon>Hypocreomycetidae</taxon>
        <taxon>Hypocreales</taxon>
        <taxon>Hypocreaceae</taxon>
        <taxon>Trichoderma</taxon>
    </lineage>
</organism>
<evidence type="ECO:0000256" key="1">
    <source>
        <dbReference type="SAM" id="MobiDB-lite"/>
    </source>
</evidence>
<evidence type="ECO:0000313" key="2">
    <source>
        <dbReference type="EMBL" id="PNP49540.1"/>
    </source>
</evidence>
<protein>
    <submittedName>
        <fullName evidence="2">Uncharacterized protein</fullName>
    </submittedName>
</protein>